<feature type="repeat" description="ANK" evidence="3">
    <location>
        <begin position="647"/>
        <end position="680"/>
    </location>
</feature>
<dbReference type="Gene3D" id="3.40.1580.10">
    <property type="entry name" value="SMI1/KNR4-like"/>
    <property type="match status" value="1"/>
</dbReference>
<dbReference type="InterPro" id="IPR002110">
    <property type="entry name" value="Ankyrin_rpt"/>
</dbReference>
<accession>A0A0U3PKE2</accession>
<keyword evidence="6" id="KW-1185">Reference proteome</keyword>
<protein>
    <recommendedName>
        <fullName evidence="7">Knr4/Smi1-like domain-containing protein</fullName>
    </recommendedName>
</protein>
<dbReference type="InterPro" id="IPR006311">
    <property type="entry name" value="TAT_signal"/>
</dbReference>
<sequence length="701" mass="77788">MPGFPLSRRGLLQGCAALLLAGPVAACRKDGAMTQELWQQWQADWQRMQEIVLRRGWDVTTLKIAPPATEASLRAIEVRNGLIFPPQLKEILTRYSSAVTFGWYIPPHLQPQERQNLPNMSANRDALWDVQQIEDLSIPNFLGWKRDLAHVDQSEAPNTPQMWENQFPLYNLVNGDMVTIDMSQPDGPQPVRYFSHELEMLHGLALAPDLITFITQMSKLGFAGTEWASWMAFGQYDEAARTFHLTADSPGGKAWLEWLEKDPAETGDDMPPPAIVEETPAERALLDSARQQNIAGVTRALSKGARPDVVPNSDWLRDTLNWGDEFSTALNYAVMAGNFALADVLLAAGATLNTRRLVMGDAVSRSSLPVVEWLIAKGARVNGWKDDRYWPLHQLIVNRSRMTAASPQELEASLREEYAPHARNPDLPPEPRKIDAFEDNLIKEQVKLWLDRPTYLTMVETLLKAGADPDARWDNGITMLMQADADDAELLLKAGADVDARNIHGGTALHWARSPDKIRLLVAHGADVNALETPRDAAETGSTPLQSALILSRLGSIERVETLLDVGADPKKRDSRGQSCLCYCTTIETFKLMAGYGLDPKERLPDGGTLLHNLFRMTSVRASWKEEVAFLDYLLSLGLPINAADNEGQTMLHVAASRTSTAEDIALLLDRGADKTIRDNEGNRAVDLVAHSLEDIRKLLG</sequence>
<dbReference type="KEGG" id="pphr:APZ00_14125"/>
<dbReference type="STRING" id="121719.APZ00_14125"/>
<feature type="chain" id="PRO_5006842995" description="Knr4/Smi1-like domain-containing protein" evidence="4">
    <location>
        <begin position="27"/>
        <end position="701"/>
    </location>
</feature>
<evidence type="ECO:0000256" key="2">
    <source>
        <dbReference type="ARBA" id="ARBA00023043"/>
    </source>
</evidence>
<reference evidence="5 6" key="1">
    <citation type="submission" date="2015-10" db="EMBL/GenBank/DDBJ databases">
        <title>The world's first case of liver abscess caused by Pannonibacter phragmitetus.</title>
        <authorList>
            <person name="Ming D."/>
            <person name="Wang M."/>
            <person name="Zhou Y."/>
            <person name="Jiang T."/>
            <person name="Hu S."/>
        </authorList>
    </citation>
    <scope>NUCLEOTIDE SEQUENCE [LARGE SCALE GENOMIC DNA]</scope>
    <source>
        <strain evidence="5 6">31801</strain>
    </source>
</reference>
<evidence type="ECO:0000313" key="5">
    <source>
        <dbReference type="EMBL" id="ALV28060.1"/>
    </source>
</evidence>
<dbReference type="SUPFAM" id="SSF48403">
    <property type="entry name" value="Ankyrin repeat"/>
    <property type="match status" value="2"/>
</dbReference>
<evidence type="ECO:0000256" key="1">
    <source>
        <dbReference type="ARBA" id="ARBA00022737"/>
    </source>
</evidence>
<evidence type="ECO:0000313" key="6">
    <source>
        <dbReference type="Proteomes" id="UP000064921"/>
    </source>
</evidence>
<dbReference type="InterPro" id="IPR036770">
    <property type="entry name" value="Ankyrin_rpt-contain_sf"/>
</dbReference>
<evidence type="ECO:0000256" key="3">
    <source>
        <dbReference type="PROSITE-ProRule" id="PRU00023"/>
    </source>
</evidence>
<dbReference type="Gene3D" id="1.25.40.20">
    <property type="entry name" value="Ankyrin repeat-containing domain"/>
    <property type="match status" value="3"/>
</dbReference>
<proteinExistence type="predicted"/>
<dbReference type="PANTHER" id="PTHR24198">
    <property type="entry name" value="ANKYRIN REPEAT AND PROTEIN KINASE DOMAIN-CONTAINING PROTEIN"/>
    <property type="match status" value="1"/>
</dbReference>
<dbReference type="RefSeq" id="WP_058899316.1">
    <property type="nucleotide sequence ID" value="NZ_CP013068.1"/>
</dbReference>
<keyword evidence="1" id="KW-0677">Repeat</keyword>
<dbReference type="Proteomes" id="UP000064921">
    <property type="component" value="Chromosome"/>
</dbReference>
<keyword evidence="2 3" id="KW-0040">ANK repeat</keyword>
<evidence type="ECO:0000256" key="4">
    <source>
        <dbReference type="SAM" id="SignalP"/>
    </source>
</evidence>
<feature type="repeat" description="ANK" evidence="3">
    <location>
        <begin position="540"/>
        <end position="575"/>
    </location>
</feature>
<dbReference type="AlphaFoldDB" id="A0A0U3PKE2"/>
<dbReference type="Pfam" id="PF12796">
    <property type="entry name" value="Ank_2"/>
    <property type="match status" value="1"/>
</dbReference>
<keyword evidence="4" id="KW-0732">Signal</keyword>
<organism evidence="5 6">
    <name type="scientific">Pannonibacter phragmitetus</name>
    <dbReference type="NCBI Taxonomy" id="121719"/>
    <lineage>
        <taxon>Bacteria</taxon>
        <taxon>Pseudomonadati</taxon>
        <taxon>Pseudomonadota</taxon>
        <taxon>Alphaproteobacteria</taxon>
        <taxon>Hyphomicrobiales</taxon>
        <taxon>Stappiaceae</taxon>
        <taxon>Pannonibacter</taxon>
    </lineage>
</organism>
<name>A0A0U3PKE2_9HYPH</name>
<dbReference type="PROSITE" id="PS50297">
    <property type="entry name" value="ANK_REP_REGION"/>
    <property type="match status" value="1"/>
</dbReference>
<dbReference type="SMART" id="SM00248">
    <property type="entry name" value="ANK"/>
    <property type="match status" value="4"/>
</dbReference>
<dbReference type="EMBL" id="CP013068">
    <property type="protein sequence ID" value="ALV28060.1"/>
    <property type="molecule type" value="Genomic_DNA"/>
</dbReference>
<dbReference type="PROSITE" id="PS51318">
    <property type="entry name" value="TAT"/>
    <property type="match status" value="1"/>
</dbReference>
<feature type="signal peptide" evidence="4">
    <location>
        <begin position="1"/>
        <end position="26"/>
    </location>
</feature>
<feature type="repeat" description="ANK" evidence="3">
    <location>
        <begin position="325"/>
        <end position="357"/>
    </location>
</feature>
<gene>
    <name evidence="5" type="ORF">APZ00_14125</name>
</gene>
<dbReference type="PROSITE" id="PS50088">
    <property type="entry name" value="ANK_REPEAT"/>
    <property type="match status" value="3"/>
</dbReference>
<dbReference type="SUPFAM" id="SSF160631">
    <property type="entry name" value="SMI1/KNR4-like"/>
    <property type="match status" value="1"/>
</dbReference>
<dbReference type="InterPro" id="IPR037883">
    <property type="entry name" value="Knr4/Smi1-like_sf"/>
</dbReference>
<dbReference type="PANTHER" id="PTHR24198:SF165">
    <property type="entry name" value="ANKYRIN REPEAT-CONTAINING PROTEIN-RELATED"/>
    <property type="match status" value="1"/>
</dbReference>
<evidence type="ECO:0008006" key="7">
    <source>
        <dbReference type="Google" id="ProtNLM"/>
    </source>
</evidence>